<comment type="caution">
    <text evidence="1">The sequence shown here is derived from an EMBL/GenBank/DDBJ whole genome shotgun (WGS) entry which is preliminary data.</text>
</comment>
<evidence type="ECO:0000313" key="2">
    <source>
        <dbReference type="Proteomes" id="UP000683417"/>
    </source>
</evidence>
<sequence length="48" mass="5869">MLRWQLSLEEIQFSRIFVRFFKKLLDLWPDNTESSQFISKKYTQAVSL</sequence>
<reference evidence="1" key="1">
    <citation type="submission" date="2020-10" db="EMBL/GenBank/DDBJ databases">
        <authorList>
            <person name="Muller C M."/>
        </authorList>
    </citation>
    <scope>NUCLEOTIDE SEQUENCE</scope>
    <source>
        <strain evidence="1">THUN-12</strain>
    </source>
</reference>
<dbReference type="EMBL" id="CAJHIT010000005">
    <property type="protein sequence ID" value="CAD6501417.1"/>
    <property type="molecule type" value="Genomic_DNA"/>
</dbReference>
<name>A0A9W4CZW6_BLUGR</name>
<organism evidence="1 2">
    <name type="scientific">Blumeria graminis f. sp. triticale</name>
    <dbReference type="NCBI Taxonomy" id="1689686"/>
    <lineage>
        <taxon>Eukaryota</taxon>
        <taxon>Fungi</taxon>
        <taxon>Dikarya</taxon>
        <taxon>Ascomycota</taxon>
        <taxon>Pezizomycotina</taxon>
        <taxon>Leotiomycetes</taxon>
        <taxon>Erysiphales</taxon>
        <taxon>Erysiphaceae</taxon>
        <taxon>Blumeria</taxon>
    </lineage>
</organism>
<dbReference type="Proteomes" id="UP000683417">
    <property type="component" value="Unassembled WGS sequence"/>
</dbReference>
<gene>
    <name evidence="1" type="ORF">BGTH12_LOCUS2775</name>
</gene>
<accession>A0A9W4CZW6</accession>
<protein>
    <submittedName>
        <fullName evidence="1">BgTH12-01669</fullName>
    </submittedName>
</protein>
<proteinExistence type="predicted"/>
<dbReference type="AlphaFoldDB" id="A0A9W4CZW6"/>
<evidence type="ECO:0000313" key="1">
    <source>
        <dbReference type="EMBL" id="CAD6501417.1"/>
    </source>
</evidence>